<evidence type="ECO:0000256" key="3">
    <source>
        <dbReference type="ARBA" id="ARBA00006052"/>
    </source>
</evidence>
<comment type="subcellular location">
    <subcellularLocation>
        <location evidence="1">Cytoplasm</location>
    </subcellularLocation>
</comment>
<comment type="similarity">
    <text evidence="3">Belongs to the phosphoenolpyruvate carboxykinase (ATP) family.</text>
</comment>
<dbReference type="FunFam" id="3.40.449.10:FF:000009">
    <property type="entry name" value="Uncharacterized protein"/>
    <property type="match status" value="1"/>
</dbReference>
<dbReference type="Gene3D" id="3.40.449.10">
    <property type="entry name" value="Phosphoenolpyruvate Carboxykinase, domain 1"/>
    <property type="match status" value="1"/>
</dbReference>
<name>A0A699Y8M7_HAELA</name>
<evidence type="ECO:0000256" key="1">
    <source>
        <dbReference type="ARBA" id="ARBA00004496"/>
    </source>
</evidence>
<comment type="caution">
    <text evidence="12">The sequence shown here is derived from an EMBL/GenBank/DDBJ whole genome shotgun (WGS) entry which is preliminary data.</text>
</comment>
<dbReference type="Proteomes" id="UP000485058">
    <property type="component" value="Unassembled WGS sequence"/>
</dbReference>
<evidence type="ECO:0000313" key="12">
    <source>
        <dbReference type="EMBL" id="GFH06530.1"/>
    </source>
</evidence>
<keyword evidence="7" id="KW-0547">Nucleotide-binding</keyword>
<dbReference type="SUPFAM" id="SSF53795">
    <property type="entry name" value="PEP carboxykinase-like"/>
    <property type="match status" value="1"/>
</dbReference>
<dbReference type="FunFam" id="2.170.8.10:FF:000001">
    <property type="entry name" value="Phosphoenolpyruvate carboxykinase (ATP)"/>
    <property type="match status" value="1"/>
</dbReference>
<dbReference type="SUPFAM" id="SSF68923">
    <property type="entry name" value="PEP carboxykinase N-terminal domain"/>
    <property type="match status" value="1"/>
</dbReference>
<dbReference type="Gene3D" id="2.170.8.10">
    <property type="entry name" value="Phosphoenolpyruvate Carboxykinase, domain 2"/>
    <property type="match status" value="1"/>
</dbReference>
<dbReference type="InterPro" id="IPR013035">
    <property type="entry name" value="PEP_carboxykinase_C"/>
</dbReference>
<dbReference type="PROSITE" id="PS00532">
    <property type="entry name" value="PEPCK_ATP"/>
    <property type="match status" value="1"/>
</dbReference>
<evidence type="ECO:0000256" key="7">
    <source>
        <dbReference type="ARBA" id="ARBA00022741"/>
    </source>
</evidence>
<dbReference type="GO" id="GO:0005524">
    <property type="term" value="F:ATP binding"/>
    <property type="evidence" value="ECO:0007669"/>
    <property type="project" value="UniProtKB-KW"/>
</dbReference>
<evidence type="ECO:0000313" key="13">
    <source>
        <dbReference type="Proteomes" id="UP000485058"/>
    </source>
</evidence>
<keyword evidence="5" id="KW-0312">Gluconeogenesis</keyword>
<protein>
    <recommendedName>
        <fullName evidence="4">phosphoenolpyruvate carboxykinase (ATP)</fullName>
        <ecNumber evidence="4">4.1.1.49</ecNumber>
    </recommendedName>
</protein>
<evidence type="ECO:0000256" key="6">
    <source>
        <dbReference type="ARBA" id="ARBA00022490"/>
    </source>
</evidence>
<dbReference type="GO" id="GO:0004612">
    <property type="term" value="F:phosphoenolpyruvate carboxykinase (ATP) activity"/>
    <property type="evidence" value="ECO:0007669"/>
    <property type="project" value="UniProtKB-EC"/>
</dbReference>
<dbReference type="InterPro" id="IPR008210">
    <property type="entry name" value="PEP_carboxykinase_N"/>
</dbReference>
<dbReference type="Gene3D" id="3.90.228.20">
    <property type="match status" value="1"/>
</dbReference>
<sequence length="466" mass="51957">MKVVKLLKAKQIRRHFYKMREPCDVSQGNADFLLACRHAQEAGLKPRIVYRNLALSQLYEMALKFEPDTAVVSSGAIAAISYEKTGRSPKDKRVVREPSTEGDIWWGNGSPNYPMDERAFMLNRSRAVDYLNFLPSIFVFDGYANWEPSARTKIRVVCARPYHALFMHNMLIRPTPEELQSFGEPEFVIYNAGPFPANRYTSFMTSSTSVDLSLAHRELVILGTQYAGEMKKGVFTIMHYLMPKRGILSLHSGCNVGASEDVTLFFGLSGTGKTTLSTDPRRPLIGDDEHCWGDGGVFNIEGGCYAKCINLQASKEPEIYQAIRFGTVLENVGFDRRTRVVDFDDNKLTENTRASYPIDYISNARIPCIGPHPKNIILLCCDAFGVLPPVSKLSLEQAMYHFISGYTAKVAGTEVGILEPEATFSACFGSAFLVWHPMKYASMLADKMVEHGTTAWLINTGWTGGG</sequence>
<organism evidence="12 13">
    <name type="scientific">Haematococcus lacustris</name>
    <name type="common">Green alga</name>
    <name type="synonym">Haematococcus pluvialis</name>
    <dbReference type="NCBI Taxonomy" id="44745"/>
    <lineage>
        <taxon>Eukaryota</taxon>
        <taxon>Viridiplantae</taxon>
        <taxon>Chlorophyta</taxon>
        <taxon>core chlorophytes</taxon>
        <taxon>Chlorophyceae</taxon>
        <taxon>CS clade</taxon>
        <taxon>Chlamydomonadales</taxon>
        <taxon>Haematococcaceae</taxon>
        <taxon>Haematococcus</taxon>
    </lineage>
</organism>
<dbReference type="PANTHER" id="PTHR30031:SF0">
    <property type="entry name" value="PHOSPHOENOLPYRUVATE CARBOXYKINASE (ATP)"/>
    <property type="match status" value="1"/>
</dbReference>
<evidence type="ECO:0000256" key="9">
    <source>
        <dbReference type="ARBA" id="ARBA00022840"/>
    </source>
</evidence>
<comment type="pathway">
    <text evidence="2">Carbohydrate biosynthesis; gluconeogenesis.</text>
</comment>
<dbReference type="UniPathway" id="UPA00138"/>
<accession>A0A699Y8M7</accession>
<dbReference type="PANTHER" id="PTHR30031">
    <property type="entry name" value="PHOSPHOENOLPYRUVATE CARBOXYKINASE ATP"/>
    <property type="match status" value="1"/>
</dbReference>
<keyword evidence="10" id="KW-0456">Lyase</keyword>
<evidence type="ECO:0000256" key="2">
    <source>
        <dbReference type="ARBA" id="ARBA00004742"/>
    </source>
</evidence>
<evidence type="ECO:0000256" key="10">
    <source>
        <dbReference type="ARBA" id="ARBA00023239"/>
    </source>
</evidence>
<gene>
    <name evidence="12" type="ORF">HaLaN_01175</name>
</gene>
<dbReference type="GO" id="GO:0006094">
    <property type="term" value="P:gluconeogenesis"/>
    <property type="evidence" value="ECO:0007669"/>
    <property type="project" value="UniProtKB-UniPathway"/>
</dbReference>
<keyword evidence="6" id="KW-0963">Cytoplasm</keyword>
<dbReference type="EMBL" id="BLLF01000043">
    <property type="protein sequence ID" value="GFH06530.1"/>
    <property type="molecule type" value="Genomic_DNA"/>
</dbReference>
<evidence type="ECO:0000256" key="4">
    <source>
        <dbReference type="ARBA" id="ARBA00012363"/>
    </source>
</evidence>
<proteinExistence type="inferred from homology"/>
<evidence type="ECO:0000256" key="5">
    <source>
        <dbReference type="ARBA" id="ARBA00022432"/>
    </source>
</evidence>
<evidence type="ECO:0000256" key="8">
    <source>
        <dbReference type="ARBA" id="ARBA00022793"/>
    </source>
</evidence>
<dbReference type="NCBIfam" id="TIGR00224">
    <property type="entry name" value="pckA"/>
    <property type="match status" value="1"/>
</dbReference>
<dbReference type="HAMAP" id="MF_00453">
    <property type="entry name" value="PEPCK_ATP"/>
    <property type="match status" value="1"/>
</dbReference>
<reference evidence="12 13" key="1">
    <citation type="submission" date="2020-02" db="EMBL/GenBank/DDBJ databases">
        <title>Draft genome sequence of Haematococcus lacustris strain NIES-144.</title>
        <authorList>
            <person name="Morimoto D."/>
            <person name="Nakagawa S."/>
            <person name="Yoshida T."/>
            <person name="Sawayama S."/>
        </authorList>
    </citation>
    <scope>NUCLEOTIDE SEQUENCE [LARGE SCALE GENOMIC DNA]</scope>
    <source>
        <strain evidence="12 13">NIES-144</strain>
    </source>
</reference>
<dbReference type="InterPro" id="IPR001272">
    <property type="entry name" value="PEP_carboxykinase_ATP"/>
</dbReference>
<keyword evidence="13" id="KW-1185">Reference proteome</keyword>
<dbReference type="Pfam" id="PF01293">
    <property type="entry name" value="PEPCK_ATP"/>
    <property type="match status" value="1"/>
</dbReference>
<dbReference type="PIRSF" id="PIRSF006294">
    <property type="entry name" value="PEP_crbxkin"/>
    <property type="match status" value="1"/>
</dbReference>
<dbReference type="EC" id="4.1.1.49" evidence="4"/>
<dbReference type="InterPro" id="IPR015994">
    <property type="entry name" value="PEPCK_ATP_CS"/>
</dbReference>
<dbReference type="GO" id="GO:0005829">
    <property type="term" value="C:cytosol"/>
    <property type="evidence" value="ECO:0007669"/>
    <property type="project" value="TreeGrafter"/>
</dbReference>
<comment type="catalytic activity">
    <reaction evidence="11">
        <text>oxaloacetate + ATP = phosphoenolpyruvate + ADP + CO2</text>
        <dbReference type="Rhea" id="RHEA:18617"/>
        <dbReference type="ChEBI" id="CHEBI:16452"/>
        <dbReference type="ChEBI" id="CHEBI:16526"/>
        <dbReference type="ChEBI" id="CHEBI:30616"/>
        <dbReference type="ChEBI" id="CHEBI:58702"/>
        <dbReference type="ChEBI" id="CHEBI:456216"/>
        <dbReference type="EC" id="4.1.1.49"/>
    </reaction>
</comment>
<keyword evidence="8" id="KW-0210">Decarboxylase</keyword>
<dbReference type="AlphaFoldDB" id="A0A699Y8M7"/>
<keyword evidence="9" id="KW-0067">ATP-binding</keyword>
<evidence type="ECO:0000256" key="11">
    <source>
        <dbReference type="ARBA" id="ARBA00047371"/>
    </source>
</evidence>